<evidence type="ECO:0000256" key="5">
    <source>
        <dbReference type="ARBA" id="ARBA00058118"/>
    </source>
</evidence>
<evidence type="ECO:0000256" key="7">
    <source>
        <dbReference type="NCBIfam" id="TIGR00112"/>
    </source>
</evidence>
<dbReference type="Gene3D" id="3.40.50.720">
    <property type="entry name" value="NAD(P)-binding Rossmann-like Domain"/>
    <property type="match status" value="1"/>
</dbReference>
<comment type="function">
    <text evidence="5 6">Catalyzes the reduction of 1-pyrroline-5-carboxylate (PCA) to L-proline.</text>
</comment>
<evidence type="ECO:0000313" key="12">
    <source>
        <dbReference type="Proteomes" id="UP000289856"/>
    </source>
</evidence>
<dbReference type="InterPro" id="IPR028939">
    <property type="entry name" value="P5C_Rdtase_cat_N"/>
</dbReference>
<proteinExistence type="inferred from homology"/>
<comment type="similarity">
    <text evidence="1 6 8">Belongs to the pyrroline-5-carboxylate reductase family.</text>
</comment>
<dbReference type="PROSITE" id="PS00521">
    <property type="entry name" value="P5CR"/>
    <property type="match status" value="1"/>
</dbReference>
<keyword evidence="4 6" id="KW-0560">Oxidoreductase</keyword>
<dbReference type="NCBIfam" id="TIGR00112">
    <property type="entry name" value="proC"/>
    <property type="match status" value="1"/>
</dbReference>
<reference evidence="11 12" key="1">
    <citation type="submission" date="2019-01" db="EMBL/GenBank/DDBJ databases">
        <title>Complete genome sequence of Cohnella hallensis HS21 isolated from Korean fir (Abies koreana) rhizospheric soil.</title>
        <authorList>
            <person name="Jiang L."/>
            <person name="Kang S.W."/>
            <person name="Kim S."/>
            <person name="Jung J."/>
            <person name="Kim C.Y."/>
            <person name="Kim D.H."/>
            <person name="Kim S.W."/>
            <person name="Lee J."/>
        </authorList>
    </citation>
    <scope>NUCLEOTIDE SEQUENCE [LARGE SCALE GENOMIC DNA]</scope>
    <source>
        <strain evidence="11 12">HS21</strain>
    </source>
</reference>
<keyword evidence="2 6" id="KW-0641">Proline biosynthesis</keyword>
<keyword evidence="6 8" id="KW-0028">Amino-acid biosynthesis</keyword>
<dbReference type="Proteomes" id="UP000289856">
    <property type="component" value="Chromosome"/>
</dbReference>
<dbReference type="Pfam" id="PF03807">
    <property type="entry name" value="F420_oxidored"/>
    <property type="match status" value="1"/>
</dbReference>
<evidence type="ECO:0000256" key="4">
    <source>
        <dbReference type="ARBA" id="ARBA00023002"/>
    </source>
</evidence>
<dbReference type="EMBL" id="AP019400">
    <property type="protein sequence ID" value="BBI33254.1"/>
    <property type="molecule type" value="Genomic_DNA"/>
</dbReference>
<sequence>MVDSSSSSLGGVKICFYGAGSMAEAILRGLVEAKLTDPNQITVMNRQNTDRLLQLEQQYGIIPATTDDLKNEALTSASIIILGMKPKDAANAIKVLKPLLRPEQLIISVIAGLSIDTIHQLLERKQPIARTMPNTSSTIGLGATGISYSDTVSSDQRELTLAIFNAVGITAIVEEPQIEAVTGVSGSGPAYVYYLMEAMIKAGVQLGLSPEAAKELTVQTVRGAAEMVVSTGENPGDLRRKVTSPNGSTQAAIEILDQFSFQEGINKAILRCAERAQEMGESIRAEAVQD</sequence>
<dbReference type="SUPFAM" id="SSF48179">
    <property type="entry name" value="6-phosphogluconate dehydrogenase C-terminal domain-like"/>
    <property type="match status" value="1"/>
</dbReference>
<keyword evidence="6" id="KW-0963">Cytoplasm</keyword>
<dbReference type="OrthoDB" id="9805754at2"/>
<dbReference type="RefSeq" id="WP_130608660.1">
    <property type="nucleotide sequence ID" value="NZ_AP019400.1"/>
</dbReference>
<keyword evidence="3 6" id="KW-0521">NADP</keyword>
<dbReference type="AlphaFoldDB" id="A0A3T1D573"/>
<comment type="catalytic activity">
    <reaction evidence="6">
        <text>L-proline + NAD(+) = (S)-1-pyrroline-5-carboxylate + NADH + 2 H(+)</text>
        <dbReference type="Rhea" id="RHEA:14105"/>
        <dbReference type="ChEBI" id="CHEBI:15378"/>
        <dbReference type="ChEBI" id="CHEBI:17388"/>
        <dbReference type="ChEBI" id="CHEBI:57540"/>
        <dbReference type="ChEBI" id="CHEBI:57945"/>
        <dbReference type="ChEBI" id="CHEBI:60039"/>
        <dbReference type="EC" id="1.5.1.2"/>
    </reaction>
</comment>
<name>A0A3T1D573_9BACL</name>
<dbReference type="InterPro" id="IPR008927">
    <property type="entry name" value="6-PGluconate_DH-like_C_sf"/>
</dbReference>
<organism evidence="11 12">
    <name type="scientific">Cohnella abietis</name>
    <dbReference type="NCBI Taxonomy" id="2507935"/>
    <lineage>
        <taxon>Bacteria</taxon>
        <taxon>Bacillati</taxon>
        <taxon>Bacillota</taxon>
        <taxon>Bacilli</taxon>
        <taxon>Bacillales</taxon>
        <taxon>Paenibacillaceae</taxon>
        <taxon>Cohnella</taxon>
    </lineage>
</organism>
<feature type="domain" description="Pyrroline-5-carboxylate reductase catalytic N-terminal" evidence="9">
    <location>
        <begin position="13"/>
        <end position="112"/>
    </location>
</feature>
<dbReference type="InterPro" id="IPR036291">
    <property type="entry name" value="NAD(P)-bd_dom_sf"/>
</dbReference>
<dbReference type="GO" id="GO:0005737">
    <property type="term" value="C:cytoplasm"/>
    <property type="evidence" value="ECO:0007669"/>
    <property type="project" value="UniProtKB-SubCell"/>
</dbReference>
<evidence type="ECO:0000313" key="11">
    <source>
        <dbReference type="EMBL" id="BBI33254.1"/>
    </source>
</evidence>
<dbReference type="InterPro" id="IPR000304">
    <property type="entry name" value="Pyrroline-COOH_reductase"/>
</dbReference>
<dbReference type="GO" id="GO:0004735">
    <property type="term" value="F:pyrroline-5-carboxylate reductase activity"/>
    <property type="evidence" value="ECO:0007669"/>
    <property type="project" value="UniProtKB-UniRule"/>
</dbReference>
<evidence type="ECO:0000259" key="10">
    <source>
        <dbReference type="Pfam" id="PF14748"/>
    </source>
</evidence>
<comment type="subcellular location">
    <subcellularLocation>
        <location evidence="6">Cytoplasm</location>
    </subcellularLocation>
</comment>
<evidence type="ECO:0000259" key="9">
    <source>
        <dbReference type="Pfam" id="PF03807"/>
    </source>
</evidence>
<dbReference type="InterPro" id="IPR029036">
    <property type="entry name" value="P5CR_dimer"/>
</dbReference>
<gene>
    <name evidence="11" type="primary">proH</name>
    <name evidence="6" type="synonym">proC</name>
    <name evidence="11" type="ORF">KCTCHS21_26530</name>
</gene>
<keyword evidence="12" id="KW-1185">Reference proteome</keyword>
<dbReference type="InterPro" id="IPR053790">
    <property type="entry name" value="P5CR-like_CS"/>
</dbReference>
<evidence type="ECO:0000256" key="8">
    <source>
        <dbReference type="RuleBase" id="RU003903"/>
    </source>
</evidence>
<dbReference type="UniPathway" id="UPA00098">
    <property type="reaction ID" value="UER00361"/>
</dbReference>
<dbReference type="EC" id="1.5.1.2" evidence="6 7"/>
<dbReference type="KEGG" id="cohn:KCTCHS21_26530"/>
<evidence type="ECO:0000256" key="6">
    <source>
        <dbReference type="HAMAP-Rule" id="MF_01925"/>
    </source>
</evidence>
<dbReference type="SUPFAM" id="SSF51735">
    <property type="entry name" value="NAD(P)-binding Rossmann-fold domains"/>
    <property type="match status" value="1"/>
</dbReference>
<dbReference type="PANTHER" id="PTHR11645">
    <property type="entry name" value="PYRROLINE-5-CARBOXYLATE REDUCTASE"/>
    <property type="match status" value="1"/>
</dbReference>
<evidence type="ECO:0000256" key="3">
    <source>
        <dbReference type="ARBA" id="ARBA00022857"/>
    </source>
</evidence>
<protein>
    <recommendedName>
        <fullName evidence="6 7">Pyrroline-5-carboxylate reductase</fullName>
        <shortName evidence="6">P5C reductase</shortName>
        <shortName evidence="6">P5CR</shortName>
        <ecNumber evidence="6 7">1.5.1.2</ecNumber>
    </recommendedName>
    <alternativeName>
        <fullName evidence="6">PCA reductase</fullName>
    </alternativeName>
</protein>
<dbReference type="GO" id="GO:0055129">
    <property type="term" value="P:L-proline biosynthetic process"/>
    <property type="evidence" value="ECO:0007669"/>
    <property type="project" value="UniProtKB-UniRule"/>
</dbReference>
<evidence type="ECO:0000256" key="2">
    <source>
        <dbReference type="ARBA" id="ARBA00022650"/>
    </source>
</evidence>
<dbReference type="HAMAP" id="MF_01925">
    <property type="entry name" value="P5C_reductase"/>
    <property type="match status" value="1"/>
</dbReference>
<feature type="domain" description="Pyrroline-5-carboxylate reductase dimerisation" evidence="10">
    <location>
        <begin position="175"/>
        <end position="279"/>
    </location>
</feature>
<dbReference type="Pfam" id="PF14748">
    <property type="entry name" value="P5CR_dimer"/>
    <property type="match status" value="1"/>
</dbReference>
<dbReference type="PIRSF" id="PIRSF000193">
    <property type="entry name" value="Pyrrol-5-carb_rd"/>
    <property type="match status" value="1"/>
</dbReference>
<comment type="pathway">
    <text evidence="6 8">Amino-acid biosynthesis; L-proline biosynthesis; L-proline from L-glutamate 5-semialdehyde: step 1/1.</text>
</comment>
<dbReference type="Gene3D" id="1.10.3730.10">
    <property type="entry name" value="ProC C-terminal domain-like"/>
    <property type="match status" value="1"/>
</dbReference>
<comment type="catalytic activity">
    <reaction evidence="6 8">
        <text>L-proline + NADP(+) = (S)-1-pyrroline-5-carboxylate + NADPH + 2 H(+)</text>
        <dbReference type="Rhea" id="RHEA:14109"/>
        <dbReference type="ChEBI" id="CHEBI:15378"/>
        <dbReference type="ChEBI" id="CHEBI:17388"/>
        <dbReference type="ChEBI" id="CHEBI:57783"/>
        <dbReference type="ChEBI" id="CHEBI:58349"/>
        <dbReference type="ChEBI" id="CHEBI:60039"/>
        <dbReference type="EC" id="1.5.1.2"/>
    </reaction>
</comment>
<accession>A0A3T1D573</accession>
<dbReference type="PANTHER" id="PTHR11645:SF49">
    <property type="entry name" value="PYRROLINE-5-CARBOXYLATE REDUCTASE 1"/>
    <property type="match status" value="1"/>
</dbReference>
<dbReference type="FunFam" id="1.10.3730.10:FF:000001">
    <property type="entry name" value="Pyrroline-5-carboxylate reductase"/>
    <property type="match status" value="1"/>
</dbReference>
<evidence type="ECO:0000256" key="1">
    <source>
        <dbReference type="ARBA" id="ARBA00005525"/>
    </source>
</evidence>